<dbReference type="InterPro" id="IPR006108">
    <property type="entry name" value="3HC_DH_C"/>
</dbReference>
<dbReference type="Pfam" id="PF00725">
    <property type="entry name" value="3HCDH"/>
    <property type="match status" value="1"/>
</dbReference>
<reference evidence="11 12" key="1">
    <citation type="submission" date="2016-10" db="EMBL/GenBank/DDBJ databases">
        <authorList>
            <person name="de Groot N.N."/>
        </authorList>
    </citation>
    <scope>NUCLEOTIDE SEQUENCE [LARGE SCALE GENOMIC DNA]</scope>
    <source>
        <strain evidence="11 12">AA1</strain>
    </source>
</reference>
<evidence type="ECO:0000256" key="3">
    <source>
        <dbReference type="ARBA" id="ARBA00022963"/>
    </source>
</evidence>
<keyword evidence="8" id="KW-1133">Transmembrane helix</keyword>
<dbReference type="STRING" id="419481.SAMN05216233_105219"/>
<evidence type="ECO:0000256" key="1">
    <source>
        <dbReference type="ARBA" id="ARBA00005005"/>
    </source>
</evidence>
<dbReference type="GO" id="GO:0070403">
    <property type="term" value="F:NAD+ binding"/>
    <property type="evidence" value="ECO:0007669"/>
    <property type="project" value="InterPro"/>
</dbReference>
<dbReference type="SUPFAM" id="SSF51735">
    <property type="entry name" value="NAD(P)-binding Rossmann-fold domains"/>
    <property type="match status" value="1"/>
</dbReference>
<dbReference type="SUPFAM" id="SSF52096">
    <property type="entry name" value="ClpP/crotonase"/>
    <property type="match status" value="1"/>
</dbReference>
<feature type="transmembrane region" description="Helical" evidence="8">
    <location>
        <begin position="7"/>
        <end position="29"/>
    </location>
</feature>
<name>A0A1G5E7D6_9BACT</name>
<dbReference type="RefSeq" id="WP_092210375.1">
    <property type="nucleotide sequence ID" value="NZ_FMUX01000005.1"/>
</dbReference>
<protein>
    <submittedName>
        <fullName evidence="11">3-hydroxyacyl-CoA dehydrogenase</fullName>
    </submittedName>
</protein>
<dbReference type="GO" id="GO:0003857">
    <property type="term" value="F:(3S)-3-hydroxyacyl-CoA dehydrogenase (NAD+) activity"/>
    <property type="evidence" value="ECO:0007669"/>
    <property type="project" value="UniProtKB-EC"/>
</dbReference>
<accession>A0A1G5E7D6</accession>
<dbReference type="AlphaFoldDB" id="A0A1G5E7D6"/>
<keyword evidence="5" id="KW-0520">NAD</keyword>
<dbReference type="Gene3D" id="3.40.50.720">
    <property type="entry name" value="NAD(P)-binding Rossmann-like Domain"/>
    <property type="match status" value="1"/>
</dbReference>
<dbReference type="Pfam" id="PF00378">
    <property type="entry name" value="ECH_1"/>
    <property type="match status" value="1"/>
</dbReference>
<keyword evidence="12" id="KW-1185">Reference proteome</keyword>
<keyword evidence="6" id="KW-0443">Lipid metabolism</keyword>
<evidence type="ECO:0000259" key="10">
    <source>
        <dbReference type="Pfam" id="PF02737"/>
    </source>
</evidence>
<keyword evidence="2" id="KW-0276">Fatty acid metabolism</keyword>
<dbReference type="InterPro" id="IPR029045">
    <property type="entry name" value="ClpP/crotonase-like_dom_sf"/>
</dbReference>
<dbReference type="CDD" id="cd06558">
    <property type="entry name" value="crotonase-like"/>
    <property type="match status" value="1"/>
</dbReference>
<evidence type="ECO:0000256" key="4">
    <source>
        <dbReference type="ARBA" id="ARBA00023002"/>
    </source>
</evidence>
<evidence type="ECO:0000313" key="12">
    <source>
        <dbReference type="Proteomes" id="UP000198870"/>
    </source>
</evidence>
<feature type="domain" description="3-hydroxyacyl-CoA dehydrogenase NAD binding" evidence="10">
    <location>
        <begin position="8"/>
        <end position="198"/>
    </location>
</feature>
<dbReference type="SUPFAM" id="SSF48179">
    <property type="entry name" value="6-phosphogluconate dehydrogenase C-terminal domain-like"/>
    <property type="match status" value="2"/>
</dbReference>
<sequence length="804" mass="86758">MVRKISNAAVIGSGIMGGGIAALLAGAGVKVLLLDIVPFDLTDDEKNDPAARNRIVKAGMDGALMAQPPLFYNKKDAGLIDIGNLTDDFDKLADCDWICEVVVENLKIKQELFKRIEGIRKPTCIVSSNTSGIPLKAMSEGLSPEFKTHFLGTHFFNPVRWMHLLELIPGEETAPEVLRFIERFGEINLGKGIVWAKDTPNFIGNRIGIQGMGKIMQEVVKQGLTLAEVDALFGPAMGRPSSAIFGTADLVGLDTMAHVMENSYDLCPDDEERATHVLPDFVTKMVEKGWLGNKTKGGFFKKVKNADGKKVKMMLDPATCEYVEFVKADLPCITAAKAAATPAEKIKAIVYGDDKGARFAWDCSANGLIYAANRIPEIAASVVEIDNAMKWGYAVETGPFETWDLVGVKESVARMEADGLAVPEKVKAMLAAGNDSFYKVEGGRQYFYDFTTESYQPVKLSDTALSLATCKADGKVVKSCPSVSLVDIGDDIFCVEFTTKMNALNREIIEFMGDVKEFALENAAGIVIGNQAGGMPGAFSAGADLDYVLGLCKGKKYAEMDEFLSLAQNGIKDIRYANVPVVAAPYGMTLGGGCEVCLGAADKIVGAADLMMGLVEMGVGLLPAGGGCTNLWKKFVFSLPDPVQKDTDLSKLFVPVFMAIGMAKYSMSAKQSFSLGHMHPWADRIVMNRDLLIGEAKKEVLAMVDAGYAPPVKKPVPVMGEAGTGMIHAQIFNMLKGGFLSDHDALIATRIATVISGGSVKEGTAIDEDVMYKLEREAFIDFAKEEKTIARIEHMLKKGAPLRN</sequence>
<keyword evidence="3" id="KW-0442">Lipid degradation</keyword>
<dbReference type="Proteomes" id="UP000198870">
    <property type="component" value="Unassembled WGS sequence"/>
</dbReference>
<keyword evidence="8" id="KW-0472">Membrane</keyword>
<feature type="domain" description="3-hydroxyacyl-CoA dehydrogenase C-terminal" evidence="9">
    <location>
        <begin position="202"/>
        <end position="301"/>
    </location>
</feature>
<evidence type="ECO:0000256" key="7">
    <source>
        <dbReference type="ARBA" id="ARBA00049556"/>
    </source>
</evidence>
<evidence type="ECO:0000313" key="11">
    <source>
        <dbReference type="EMBL" id="SCY22944.1"/>
    </source>
</evidence>
<comment type="catalytic activity">
    <reaction evidence="7">
        <text>a (3S)-3-hydroxyacyl-CoA + NAD(+) = a 3-oxoacyl-CoA + NADH + H(+)</text>
        <dbReference type="Rhea" id="RHEA:22432"/>
        <dbReference type="ChEBI" id="CHEBI:15378"/>
        <dbReference type="ChEBI" id="CHEBI:57318"/>
        <dbReference type="ChEBI" id="CHEBI:57540"/>
        <dbReference type="ChEBI" id="CHEBI:57945"/>
        <dbReference type="ChEBI" id="CHEBI:90726"/>
        <dbReference type="EC" id="1.1.1.35"/>
    </reaction>
</comment>
<dbReference type="InterPro" id="IPR008927">
    <property type="entry name" value="6-PGluconate_DH-like_C_sf"/>
</dbReference>
<dbReference type="UniPathway" id="UPA00659"/>
<evidence type="ECO:0000256" key="8">
    <source>
        <dbReference type="SAM" id="Phobius"/>
    </source>
</evidence>
<dbReference type="InterPro" id="IPR036291">
    <property type="entry name" value="NAD(P)-bd_dom_sf"/>
</dbReference>
<dbReference type="Pfam" id="PF02737">
    <property type="entry name" value="3HCDH_N"/>
    <property type="match status" value="1"/>
</dbReference>
<keyword evidence="8" id="KW-0812">Transmembrane</keyword>
<organism evidence="11 12">
    <name type="scientific">Desulfoluna spongiiphila</name>
    <dbReference type="NCBI Taxonomy" id="419481"/>
    <lineage>
        <taxon>Bacteria</taxon>
        <taxon>Pseudomonadati</taxon>
        <taxon>Thermodesulfobacteriota</taxon>
        <taxon>Desulfobacteria</taxon>
        <taxon>Desulfobacterales</taxon>
        <taxon>Desulfolunaceae</taxon>
        <taxon>Desulfoluna</taxon>
    </lineage>
</organism>
<gene>
    <name evidence="11" type="ORF">SAMN05216233_105219</name>
</gene>
<evidence type="ECO:0000259" key="9">
    <source>
        <dbReference type="Pfam" id="PF00725"/>
    </source>
</evidence>
<evidence type="ECO:0000256" key="6">
    <source>
        <dbReference type="ARBA" id="ARBA00023098"/>
    </source>
</evidence>
<proteinExistence type="predicted"/>
<comment type="pathway">
    <text evidence="1">Lipid metabolism; fatty acid beta-oxidation.</text>
</comment>
<dbReference type="InterPro" id="IPR001753">
    <property type="entry name" value="Enoyl-CoA_hydra/iso"/>
</dbReference>
<dbReference type="GO" id="GO:0006635">
    <property type="term" value="P:fatty acid beta-oxidation"/>
    <property type="evidence" value="ECO:0007669"/>
    <property type="project" value="UniProtKB-UniPathway"/>
</dbReference>
<dbReference type="Gene3D" id="1.10.1040.50">
    <property type="match status" value="1"/>
</dbReference>
<evidence type="ECO:0000256" key="2">
    <source>
        <dbReference type="ARBA" id="ARBA00022832"/>
    </source>
</evidence>
<dbReference type="OrthoDB" id="5389341at2"/>
<dbReference type="PANTHER" id="PTHR48075">
    <property type="entry name" value="3-HYDROXYACYL-COA DEHYDROGENASE FAMILY PROTEIN"/>
    <property type="match status" value="1"/>
</dbReference>
<dbReference type="PANTHER" id="PTHR48075:SF7">
    <property type="entry name" value="3-HYDROXYACYL-COA DEHYDROGENASE-RELATED"/>
    <property type="match status" value="1"/>
</dbReference>
<dbReference type="Gene3D" id="3.90.226.10">
    <property type="entry name" value="2-enoyl-CoA Hydratase, Chain A, domain 1"/>
    <property type="match status" value="1"/>
</dbReference>
<dbReference type="InterPro" id="IPR006176">
    <property type="entry name" value="3-OHacyl-CoA_DH_NAD-bd"/>
</dbReference>
<dbReference type="EMBL" id="FMUX01000005">
    <property type="protein sequence ID" value="SCY22944.1"/>
    <property type="molecule type" value="Genomic_DNA"/>
</dbReference>
<evidence type="ECO:0000256" key="5">
    <source>
        <dbReference type="ARBA" id="ARBA00023027"/>
    </source>
</evidence>
<keyword evidence="4" id="KW-0560">Oxidoreductase</keyword>